<proteinExistence type="predicted"/>
<organism evidence="1 2">
    <name type="scientific">Saccharibacillus sacchari</name>
    <dbReference type="NCBI Taxonomy" id="456493"/>
    <lineage>
        <taxon>Bacteria</taxon>
        <taxon>Bacillati</taxon>
        <taxon>Bacillota</taxon>
        <taxon>Bacilli</taxon>
        <taxon>Bacillales</taxon>
        <taxon>Paenibacillaceae</taxon>
        <taxon>Saccharibacillus</taxon>
    </lineage>
</organism>
<evidence type="ECO:0000313" key="1">
    <source>
        <dbReference type="EMBL" id="MEJ8302743.1"/>
    </source>
</evidence>
<comment type="caution">
    <text evidence="1">The sequence shown here is derived from an EMBL/GenBank/DDBJ whole genome shotgun (WGS) entry which is preliminary data.</text>
</comment>
<accession>A0ACC6P760</accession>
<protein>
    <submittedName>
        <fullName evidence="1">Uncharacterized protein</fullName>
    </submittedName>
</protein>
<sequence>MMRKGILLFIMAVLVLVACSTDSTEKTSSVQRIKLTCKMAQGDPPCASLESEDPKVVAIVENAVANAEEMPGMLNYAAESILRISTGEEMDIYDLNLGSDREQPALLVKWPDTSTGYEIAIEDANRLREVFGR</sequence>
<reference evidence="1" key="1">
    <citation type="submission" date="2024-03" db="EMBL/GenBank/DDBJ databases">
        <title>Whole genome sequecning of epiphytes from Marcgravia umbellata leaves.</title>
        <authorList>
            <person name="Kumar G."/>
            <person name="Savka M.A."/>
        </authorList>
    </citation>
    <scope>NUCLEOTIDE SEQUENCE</scope>
    <source>
        <strain evidence="1">RIT_BL5</strain>
    </source>
</reference>
<name>A0ACC6P760_9BACL</name>
<keyword evidence="2" id="KW-1185">Reference proteome</keyword>
<dbReference type="EMBL" id="JBBKAR010000004">
    <property type="protein sequence ID" value="MEJ8302743.1"/>
    <property type="molecule type" value="Genomic_DNA"/>
</dbReference>
<gene>
    <name evidence="1" type="ORF">WKI47_02305</name>
</gene>
<evidence type="ECO:0000313" key="2">
    <source>
        <dbReference type="Proteomes" id="UP001380953"/>
    </source>
</evidence>
<dbReference type="Proteomes" id="UP001380953">
    <property type="component" value="Unassembled WGS sequence"/>
</dbReference>